<feature type="compositionally biased region" description="Basic and acidic residues" evidence="1">
    <location>
        <begin position="28"/>
        <end position="40"/>
    </location>
</feature>
<dbReference type="InterPro" id="IPR013216">
    <property type="entry name" value="Methyltransf_11"/>
</dbReference>
<sequence length="329" mass="37091">MPKAIAAYHKQAKHVSKPHVTLSISDSDESHNDSDHDGAQRKRPWKGNSASAGYRPRPTEPWNSNYTFPITDNCSPIEDRAEDMGLLLSGVTLLKLSKPYGFAVDVGCGTGQSTRILVPYFEKILGTDISPAQIEEANKANDIPNVTYSVSPAEELPVDDASVDLVTACAAAHWFSIEKFYKEVNRILKPRGCLAIFTYIPDMEVHYKDRSEQLTKVFKEGQEKLAPYENEKVRLVKTGYKDLFDAIPYTDKKRVENMTTKMPMLLSDFLGLIQTFSMFQDFLKHEPEKAKEFILTTEKRFLEIMGVSSTETEIEVRLNNVCVLASKPK</sequence>
<protein>
    <submittedName>
        <fullName evidence="3">Methyltransferase DDB_G0268948</fullName>
    </submittedName>
</protein>
<evidence type="ECO:0000259" key="2">
    <source>
        <dbReference type="Pfam" id="PF08241"/>
    </source>
</evidence>
<evidence type="ECO:0000256" key="1">
    <source>
        <dbReference type="SAM" id="MobiDB-lite"/>
    </source>
</evidence>
<dbReference type="InterPro" id="IPR029063">
    <property type="entry name" value="SAM-dependent_MTases_sf"/>
</dbReference>
<dbReference type="PANTHER" id="PTHR44942">
    <property type="entry name" value="METHYLTRANSF_11 DOMAIN-CONTAINING PROTEIN"/>
    <property type="match status" value="1"/>
</dbReference>
<dbReference type="Proteomes" id="UP001295444">
    <property type="component" value="Chromosome 07"/>
</dbReference>
<keyword evidence="3" id="KW-0489">Methyltransferase</keyword>
<accession>A0AAD1SPS7</accession>
<dbReference type="GO" id="GO:0008757">
    <property type="term" value="F:S-adenosylmethionine-dependent methyltransferase activity"/>
    <property type="evidence" value="ECO:0007669"/>
    <property type="project" value="InterPro"/>
</dbReference>
<dbReference type="Pfam" id="PF08241">
    <property type="entry name" value="Methyltransf_11"/>
    <property type="match status" value="1"/>
</dbReference>
<dbReference type="InterPro" id="IPR051052">
    <property type="entry name" value="Diverse_substrate_MTase"/>
</dbReference>
<name>A0AAD1SPS7_PELCU</name>
<keyword evidence="4" id="KW-1185">Reference proteome</keyword>
<dbReference type="PANTHER" id="PTHR44942:SF12">
    <property type="entry name" value="S-ADENOSYLMETHIONINE-DEPENDENT METHYLTRANSFERASE CRG1 ISOFORM X2-RELATED"/>
    <property type="match status" value="1"/>
</dbReference>
<dbReference type="SUPFAM" id="SSF53335">
    <property type="entry name" value="S-adenosyl-L-methionine-dependent methyltransferases"/>
    <property type="match status" value="1"/>
</dbReference>
<dbReference type="GO" id="GO:0032259">
    <property type="term" value="P:methylation"/>
    <property type="evidence" value="ECO:0007669"/>
    <property type="project" value="UniProtKB-KW"/>
</dbReference>
<keyword evidence="3" id="KW-0808">Transferase</keyword>
<evidence type="ECO:0000313" key="3">
    <source>
        <dbReference type="EMBL" id="CAH2306601.1"/>
    </source>
</evidence>
<reference evidence="3" key="1">
    <citation type="submission" date="2022-03" db="EMBL/GenBank/DDBJ databases">
        <authorList>
            <person name="Alioto T."/>
            <person name="Alioto T."/>
            <person name="Gomez Garrido J."/>
        </authorList>
    </citation>
    <scope>NUCLEOTIDE SEQUENCE</scope>
</reference>
<evidence type="ECO:0000313" key="4">
    <source>
        <dbReference type="Proteomes" id="UP001295444"/>
    </source>
</evidence>
<organism evidence="3 4">
    <name type="scientific">Pelobates cultripes</name>
    <name type="common">Western spadefoot toad</name>
    <dbReference type="NCBI Taxonomy" id="61616"/>
    <lineage>
        <taxon>Eukaryota</taxon>
        <taxon>Metazoa</taxon>
        <taxon>Chordata</taxon>
        <taxon>Craniata</taxon>
        <taxon>Vertebrata</taxon>
        <taxon>Euteleostomi</taxon>
        <taxon>Amphibia</taxon>
        <taxon>Batrachia</taxon>
        <taxon>Anura</taxon>
        <taxon>Pelobatoidea</taxon>
        <taxon>Pelobatidae</taxon>
        <taxon>Pelobates</taxon>
    </lineage>
</organism>
<feature type="region of interest" description="Disordered" evidence="1">
    <location>
        <begin position="1"/>
        <end position="61"/>
    </location>
</feature>
<dbReference type="CDD" id="cd02440">
    <property type="entry name" value="AdoMet_MTases"/>
    <property type="match status" value="1"/>
</dbReference>
<dbReference type="EMBL" id="OW240918">
    <property type="protein sequence ID" value="CAH2306601.1"/>
    <property type="molecule type" value="Genomic_DNA"/>
</dbReference>
<feature type="domain" description="Methyltransferase type 11" evidence="2">
    <location>
        <begin position="104"/>
        <end position="196"/>
    </location>
</feature>
<gene>
    <name evidence="3" type="ORF">PECUL_23A037514</name>
</gene>
<dbReference type="AlphaFoldDB" id="A0AAD1SPS7"/>
<dbReference type="Gene3D" id="3.40.50.150">
    <property type="entry name" value="Vaccinia Virus protein VP39"/>
    <property type="match status" value="1"/>
</dbReference>
<proteinExistence type="predicted"/>